<feature type="domain" description="Peptidase C45 hydrolase" evidence="1">
    <location>
        <begin position="118"/>
        <end position="330"/>
    </location>
</feature>
<dbReference type="InterPro" id="IPR047801">
    <property type="entry name" value="Peptidase_C45"/>
</dbReference>
<dbReference type="PANTHER" id="PTHR34180:SF1">
    <property type="entry name" value="BETA-ALANYL-DOPAMINE_CARCININE HYDROLASE"/>
    <property type="match status" value="1"/>
</dbReference>
<dbReference type="InterPro" id="IPR047794">
    <property type="entry name" value="C45_proenzyme-like"/>
</dbReference>
<reference evidence="2 3" key="1">
    <citation type="submission" date="2020-08" db="EMBL/GenBank/DDBJ databases">
        <title>Genomic Encyclopedia of Type Strains, Phase IV (KMG-IV): sequencing the most valuable type-strain genomes for metagenomic binning, comparative biology and taxonomic classification.</title>
        <authorList>
            <person name="Goeker M."/>
        </authorList>
    </citation>
    <scope>NUCLEOTIDE SEQUENCE [LARGE SCALE GENOMIC DNA]</scope>
    <source>
        <strain evidence="2 3">DSM 45385</strain>
    </source>
</reference>
<keyword evidence="2" id="KW-0808">Transferase</keyword>
<dbReference type="Gene3D" id="3.60.60.10">
    <property type="entry name" value="Penicillin V Acylase, Chain A"/>
    <property type="match status" value="1"/>
</dbReference>
<sequence length="345" mass="36575">MVRSFTSRAAGPYERGLEFGTAHARKIADTVTGYRMMFDGLAEAPVPITEPGARAFTAIEKWAPDLAREIEGMAAGAGLPVEDLAAINARTEILATLPAPPRGECSAAVVLGEPTRAGQTWDWAEAMAGNWLVWTIPHPSGHVVRTMTEYGIVGKIGVNSEKVGVLFTFLAHARDGGAMGVPVHVVARRVLDEARDLSSATGLLVTPEVSASTSVTVVTPDSAITAELHPGGPAWALPDDDGVLVHTNHFLDPVAAVGDQVPREYPDTLLRHQTLRRRLRSGGPLTEAMADHSSGAKSICCHMPANAELPEWEQRTLATIELHVDRGDLTVHAGGPCGVRPGDPV</sequence>
<accession>A0A7W8AGW1</accession>
<name>A0A7W8AGW1_9ACTN</name>
<dbReference type="EMBL" id="JACHIN010000027">
    <property type="protein sequence ID" value="MBB5084905.1"/>
    <property type="molecule type" value="Genomic_DNA"/>
</dbReference>
<organism evidence="2 3">
    <name type="scientific">Nonomuraea endophytica</name>
    <dbReference type="NCBI Taxonomy" id="714136"/>
    <lineage>
        <taxon>Bacteria</taxon>
        <taxon>Bacillati</taxon>
        <taxon>Actinomycetota</taxon>
        <taxon>Actinomycetes</taxon>
        <taxon>Streptosporangiales</taxon>
        <taxon>Streptosporangiaceae</taxon>
        <taxon>Nonomuraea</taxon>
    </lineage>
</organism>
<evidence type="ECO:0000259" key="1">
    <source>
        <dbReference type="Pfam" id="PF03417"/>
    </source>
</evidence>
<gene>
    <name evidence="2" type="ORF">HNR40_010416</name>
</gene>
<evidence type="ECO:0000313" key="3">
    <source>
        <dbReference type="Proteomes" id="UP000568380"/>
    </source>
</evidence>
<keyword evidence="3" id="KW-1185">Reference proteome</keyword>
<dbReference type="RefSeq" id="WP_184975696.1">
    <property type="nucleotide sequence ID" value="NZ_JACHIN010000027.1"/>
</dbReference>
<dbReference type="GO" id="GO:0016746">
    <property type="term" value="F:acyltransferase activity"/>
    <property type="evidence" value="ECO:0007669"/>
    <property type="project" value="UniProtKB-KW"/>
</dbReference>
<dbReference type="NCBIfam" id="NF040521">
    <property type="entry name" value="C45_proenzyme"/>
    <property type="match status" value="1"/>
</dbReference>
<keyword evidence="2" id="KW-0012">Acyltransferase</keyword>
<proteinExistence type="predicted"/>
<dbReference type="Gene3D" id="1.10.10.2120">
    <property type="match status" value="1"/>
</dbReference>
<dbReference type="InterPro" id="IPR005079">
    <property type="entry name" value="Peptidase_C45_hydrolase"/>
</dbReference>
<protein>
    <submittedName>
        <fullName evidence="2">Isopenicillin-N N-acyltransferase-like protein</fullName>
    </submittedName>
</protein>
<dbReference type="PANTHER" id="PTHR34180">
    <property type="entry name" value="PEPTIDASE C45"/>
    <property type="match status" value="1"/>
</dbReference>
<comment type="caution">
    <text evidence="2">The sequence shown here is derived from an EMBL/GenBank/DDBJ whole genome shotgun (WGS) entry which is preliminary data.</text>
</comment>
<dbReference type="AlphaFoldDB" id="A0A7W8AGW1"/>
<evidence type="ECO:0000313" key="2">
    <source>
        <dbReference type="EMBL" id="MBB5084905.1"/>
    </source>
</evidence>
<dbReference type="Pfam" id="PF03417">
    <property type="entry name" value="AAT"/>
    <property type="match status" value="1"/>
</dbReference>
<dbReference type="Proteomes" id="UP000568380">
    <property type="component" value="Unassembled WGS sequence"/>
</dbReference>